<proteinExistence type="predicted"/>
<evidence type="ECO:0008006" key="3">
    <source>
        <dbReference type="Google" id="ProtNLM"/>
    </source>
</evidence>
<organism evidence="1 2">
    <name type="scientific">Mucilaginibacter pallidiroseus</name>
    <dbReference type="NCBI Taxonomy" id="2599295"/>
    <lineage>
        <taxon>Bacteria</taxon>
        <taxon>Pseudomonadati</taxon>
        <taxon>Bacteroidota</taxon>
        <taxon>Sphingobacteriia</taxon>
        <taxon>Sphingobacteriales</taxon>
        <taxon>Sphingobacteriaceae</taxon>
        <taxon>Mucilaginibacter</taxon>
    </lineage>
</organism>
<dbReference type="Gene3D" id="2.40.70.10">
    <property type="entry name" value="Acid Proteases"/>
    <property type="match status" value="1"/>
</dbReference>
<dbReference type="AlphaFoldDB" id="A0A563UIZ0"/>
<evidence type="ECO:0000313" key="2">
    <source>
        <dbReference type="Proteomes" id="UP000320042"/>
    </source>
</evidence>
<keyword evidence="2" id="KW-1185">Reference proteome</keyword>
<name>A0A563UIZ0_9SPHI</name>
<reference evidence="1 2" key="1">
    <citation type="submission" date="2019-07" db="EMBL/GenBank/DDBJ databases">
        <authorList>
            <person name="Kim J."/>
        </authorList>
    </citation>
    <scope>NUCLEOTIDE SEQUENCE [LARGE SCALE GENOMIC DNA]</scope>
    <source>
        <strain evidence="2">dk17</strain>
    </source>
</reference>
<sequence>MNTYAQHKLSVIRATSRRVAINDGGYLDRNAWSLSPGIKPDVYTADRTRETKWVTFYTDIDSIKVKVKPGSKFNFVVLLNGKDSCYTQIASAIPANAHSPTNKIDTIPFTLTAYNAIAVKAVLNKTDTLKLHFDLSSFDFHLTKDAILNKTHLLANTSAPDYRRLNATKTLQMGTMVLNDAPVLSTNITAKEMDGRFGWNVFEGKQIALDYDKGLIIVRSKPAKVGREYGRSKLCFVRSFPYATGFIVIGGKRITGNFAMDTGSEQAVILDSSWAATQKQMVSLKVIKSSYISDPRGVKYEIKVVSVPQLMLNGLSLTNVPTLILNRQNPLGIEINYLGNDVLKRFNIIIDFKNDYLYLKPNKYMSEKYYTNS</sequence>
<comment type="caution">
    <text evidence="1">The sequence shown here is derived from an EMBL/GenBank/DDBJ whole genome shotgun (WGS) entry which is preliminary data.</text>
</comment>
<accession>A0A563UIZ0</accession>
<dbReference type="InterPro" id="IPR021109">
    <property type="entry name" value="Peptidase_aspartic_dom_sf"/>
</dbReference>
<dbReference type="EMBL" id="VOEJ01000001">
    <property type="protein sequence ID" value="TWR31342.1"/>
    <property type="molecule type" value="Genomic_DNA"/>
</dbReference>
<protein>
    <recommendedName>
        <fullName evidence="3">Aspartyl protease</fullName>
    </recommendedName>
</protein>
<dbReference type="Proteomes" id="UP000320042">
    <property type="component" value="Unassembled WGS sequence"/>
</dbReference>
<dbReference type="RefSeq" id="WP_146380240.1">
    <property type="nucleotide sequence ID" value="NZ_VOEJ01000001.1"/>
</dbReference>
<gene>
    <name evidence="1" type="ORF">FPZ43_02375</name>
</gene>
<dbReference type="OrthoDB" id="5166556at2"/>
<evidence type="ECO:0000313" key="1">
    <source>
        <dbReference type="EMBL" id="TWR31342.1"/>
    </source>
</evidence>